<feature type="domain" description="Pyrrolo-quinoline quinone repeat" evidence="2">
    <location>
        <begin position="199"/>
        <end position="379"/>
    </location>
</feature>
<evidence type="ECO:0000259" key="2">
    <source>
        <dbReference type="Pfam" id="PF13360"/>
    </source>
</evidence>
<dbReference type="Proteomes" id="UP000663929">
    <property type="component" value="Chromosome"/>
</dbReference>
<dbReference type="InterPro" id="IPR018391">
    <property type="entry name" value="PQQ_b-propeller_rpt"/>
</dbReference>
<protein>
    <submittedName>
        <fullName evidence="3">PQQ-binding-like beta-propeller repeat protein</fullName>
    </submittedName>
</protein>
<dbReference type="PANTHER" id="PTHR34512:SF30">
    <property type="entry name" value="OUTER MEMBRANE PROTEIN ASSEMBLY FACTOR BAMB"/>
    <property type="match status" value="1"/>
</dbReference>
<dbReference type="PANTHER" id="PTHR34512">
    <property type="entry name" value="CELL SURFACE PROTEIN"/>
    <property type="match status" value="1"/>
</dbReference>
<sequence length="726" mass="79246">MSCLIWFWISVPGASVSLANELGNDWPAARGPRGDGSSLTSSLSSLRTVEPGTALWRRPFSGRSTPAVFAGRVFVMGREGSAEDPFEVAAAFDAATGEQVWRHRYPLTHSGVPFLRAANASPAVDPETGNIYTLGSGYLLHCFDPAGEVLWRLDLSERLGARAGYSGRLVAPLVDEDLLVVTYRTPGNEPGSSRICYLALEKTTGDPRWIARPGQAVEEPSWIGSPVVCEVEGRRLLVTAEADGYVYAMFLRTGVTAWRFRFAARGVQPLLVAADRTIYLTHASREAGSNRRGGVLAIDAGGSGDVSRSHLRWRLNLAGSTHAPTLHDERLLVVDSQGGLHAVTVDTGTRLWQLRLARPIAAPAVAVGDDLCVVTDDGALYLLDGSGQAPIAEAALRLYEGESRPVPRVPAPAPAYGHLFLVTATTLQALGDEGSLEPRRDTRYRPSASGQTSPDSRPAQIQVLPPYARLKPGQALKLRARAYDADGRFIREIQSRWQWSGMAGKITHVGELRLGNQNGVGDVVALYEGLKGHARVWADPAVPLLQDFEQDDLNQAPVGWVGAEWLQIKQTGANRVLTAGATEARARHRMAYLGGDEQTYQSIQAQVRGLPRHQILPDIGVSLRGYVFSLMGQHGRVRLSRGFGHERIGHLKAFPWQPNIWYTLKLEVQQGEHGLVVRGKVWPADAREPAEWTIERLEKQPGEHHGVPGLYHYSAAEAQFDLVRVR</sequence>
<dbReference type="Pfam" id="PF13360">
    <property type="entry name" value="PQQ_2"/>
    <property type="match status" value="1"/>
</dbReference>
<dbReference type="KEGG" id="scor:J3U87_00810"/>
<evidence type="ECO:0000256" key="1">
    <source>
        <dbReference type="SAM" id="MobiDB-lite"/>
    </source>
</evidence>
<dbReference type="EMBL" id="CP071793">
    <property type="protein sequence ID" value="QTD50983.1"/>
    <property type="molecule type" value="Genomic_DNA"/>
</dbReference>
<accession>A0A8A4TN55</accession>
<dbReference type="InterPro" id="IPR015943">
    <property type="entry name" value="WD40/YVTN_repeat-like_dom_sf"/>
</dbReference>
<dbReference type="SUPFAM" id="SSF50998">
    <property type="entry name" value="Quinoprotein alcohol dehydrogenase-like"/>
    <property type="match status" value="1"/>
</dbReference>
<keyword evidence="4" id="KW-1185">Reference proteome</keyword>
<feature type="region of interest" description="Disordered" evidence="1">
    <location>
        <begin position="431"/>
        <end position="461"/>
    </location>
</feature>
<proteinExistence type="predicted"/>
<evidence type="ECO:0000313" key="4">
    <source>
        <dbReference type="Proteomes" id="UP000663929"/>
    </source>
</evidence>
<dbReference type="InterPro" id="IPR002372">
    <property type="entry name" value="PQQ_rpt_dom"/>
</dbReference>
<organism evidence="3 4">
    <name type="scientific">Sulfidibacter corallicola</name>
    <dbReference type="NCBI Taxonomy" id="2818388"/>
    <lineage>
        <taxon>Bacteria</taxon>
        <taxon>Pseudomonadati</taxon>
        <taxon>Acidobacteriota</taxon>
        <taxon>Holophagae</taxon>
        <taxon>Acanthopleuribacterales</taxon>
        <taxon>Acanthopleuribacteraceae</taxon>
        <taxon>Sulfidibacter</taxon>
    </lineage>
</organism>
<dbReference type="AlphaFoldDB" id="A0A8A4TN55"/>
<gene>
    <name evidence="3" type="ORF">J3U87_00810</name>
</gene>
<reference evidence="3" key="1">
    <citation type="submission" date="2021-03" db="EMBL/GenBank/DDBJ databases">
        <title>Acanthopleuribacteraceae sp. M133.</title>
        <authorList>
            <person name="Wang G."/>
        </authorList>
    </citation>
    <scope>NUCLEOTIDE SEQUENCE</scope>
    <source>
        <strain evidence="3">M133</strain>
    </source>
</reference>
<dbReference type="SMART" id="SM00564">
    <property type="entry name" value="PQQ"/>
    <property type="match status" value="4"/>
</dbReference>
<dbReference type="Gene3D" id="2.130.10.10">
    <property type="entry name" value="YVTN repeat-like/Quinoprotein amine dehydrogenase"/>
    <property type="match status" value="2"/>
</dbReference>
<name>A0A8A4TN55_SULCO</name>
<dbReference type="RefSeq" id="WP_237381119.1">
    <property type="nucleotide sequence ID" value="NZ_CP071793.1"/>
</dbReference>
<dbReference type="InterPro" id="IPR011047">
    <property type="entry name" value="Quinoprotein_ADH-like_sf"/>
</dbReference>
<evidence type="ECO:0000313" key="3">
    <source>
        <dbReference type="EMBL" id="QTD50983.1"/>
    </source>
</evidence>